<sequence>MDELEAQIAALDDAMGQTTSMAAAFGAELARVRGGFAGAEQDVQSLERGLSRGLRGAIRGAVVDGDGLSDSLRRLATIMVNTAFNDAARPVTDQIGGLISQGIGSLVGGLFPFAKGASFSQGRVQPFANGGVVNGPVMFPMRGGTGLMGEAGPEAIMPLSRGPDGRLGVRAQGGGAVSVVMNIQTPDAEGFRRSQGQIAAQLGRVIGRGGRNR</sequence>
<dbReference type="KEGG" id="rmm:ROSMUCSMR3_00654"/>
<name>A0A1V0RKF3_9RHOB</name>
<dbReference type="AlphaFoldDB" id="A0A1V0RKF3"/>
<dbReference type="EMBL" id="CP020474">
    <property type="protein sequence ID" value="ARE82155.1"/>
    <property type="molecule type" value="Genomic_DNA"/>
</dbReference>
<accession>A0A1V0RKF3</accession>
<dbReference type="OrthoDB" id="8448547at2"/>
<dbReference type="RefSeq" id="WP_081506433.1">
    <property type="nucleotide sequence ID" value="NZ_CP020474.1"/>
</dbReference>
<evidence type="ECO:0000313" key="1">
    <source>
        <dbReference type="EMBL" id="ARE82155.1"/>
    </source>
</evidence>
<protein>
    <submittedName>
        <fullName evidence="1">Tape_meas_lam_C: phage tail tape measure protein, lambda family</fullName>
    </submittedName>
</protein>
<dbReference type="Proteomes" id="UP000192273">
    <property type="component" value="Chromosome"/>
</dbReference>
<proteinExistence type="predicted"/>
<keyword evidence="2" id="KW-1185">Reference proteome</keyword>
<organism evidence="1 2">
    <name type="scientific">Roseovarius mucosus</name>
    <dbReference type="NCBI Taxonomy" id="215743"/>
    <lineage>
        <taxon>Bacteria</taxon>
        <taxon>Pseudomonadati</taxon>
        <taxon>Pseudomonadota</taxon>
        <taxon>Alphaproteobacteria</taxon>
        <taxon>Rhodobacterales</taxon>
        <taxon>Roseobacteraceae</taxon>
        <taxon>Roseovarius</taxon>
    </lineage>
</organism>
<gene>
    <name evidence="1" type="ORF">ROSMUCSMR3_00654</name>
</gene>
<evidence type="ECO:0000313" key="2">
    <source>
        <dbReference type="Proteomes" id="UP000192273"/>
    </source>
</evidence>
<reference evidence="1 2" key="1">
    <citation type="submission" date="2017-03" db="EMBL/GenBank/DDBJ databases">
        <title>Genome Sequence of Roseovarius mucosus strain SMR3 Isolated from a culture of the Diatom Skeletonema marinoi.</title>
        <authorList>
            <person name="Topel M."/>
            <person name="Pinder M."/>
            <person name="Johansson O.N."/>
            <person name="Kourtchenko O."/>
            <person name="Godhe A."/>
            <person name="Clarke A.K."/>
        </authorList>
    </citation>
    <scope>NUCLEOTIDE SEQUENCE [LARGE SCALE GENOMIC DNA]</scope>
    <source>
        <strain evidence="1 2">SMR3</strain>
    </source>
</reference>